<sequence>MQFTSSTSDDGICTERVCTKEFQPLCGSDEVTYGNKCLFQNAKCCNSTLTLAFEGECSDKSGSTSGPAQASESALWVSDAIAFSRKSSALLSIVTVLAAILALCA</sequence>
<dbReference type="OrthoDB" id="60813at2759"/>
<dbReference type="EMBL" id="NBNE01000027">
    <property type="protein sequence ID" value="OWZ24126.1"/>
    <property type="molecule type" value="Genomic_DNA"/>
</dbReference>
<dbReference type="CDD" id="cd00104">
    <property type="entry name" value="KAZAL_FS"/>
    <property type="match status" value="1"/>
</dbReference>
<reference evidence="3" key="1">
    <citation type="submission" date="2017-03" db="EMBL/GenBank/DDBJ databases">
        <title>Phytopthora megakarya and P. palmivora, two closely related causual agents of cacao black pod achieved similar genome size and gene model numbers by different mechanisms.</title>
        <authorList>
            <person name="Ali S."/>
            <person name="Shao J."/>
            <person name="Larry D.J."/>
            <person name="Kronmiller B."/>
            <person name="Shen D."/>
            <person name="Strem M.D."/>
            <person name="Melnick R.L."/>
            <person name="Guiltinan M.J."/>
            <person name="Tyler B.M."/>
            <person name="Meinhardt L.W."/>
            <person name="Bailey B.A."/>
        </authorList>
    </citation>
    <scope>NUCLEOTIDE SEQUENCE [LARGE SCALE GENOMIC DNA]</scope>
    <source>
        <strain evidence="3">zdho120</strain>
    </source>
</reference>
<proteinExistence type="predicted"/>
<dbReference type="SMART" id="SM00280">
    <property type="entry name" value="KAZAL"/>
    <property type="match status" value="1"/>
</dbReference>
<accession>A0A225X2H7</accession>
<gene>
    <name evidence="2" type="ORF">PHMEG_000882</name>
</gene>
<dbReference type="Proteomes" id="UP000198211">
    <property type="component" value="Unassembled WGS sequence"/>
</dbReference>
<dbReference type="SUPFAM" id="SSF100895">
    <property type="entry name" value="Kazal-type serine protease inhibitors"/>
    <property type="match status" value="1"/>
</dbReference>
<dbReference type="InterPro" id="IPR036058">
    <property type="entry name" value="Kazal_dom_sf"/>
</dbReference>
<evidence type="ECO:0000259" key="1">
    <source>
        <dbReference type="PROSITE" id="PS51465"/>
    </source>
</evidence>
<organism evidence="2 3">
    <name type="scientific">Phytophthora megakarya</name>
    <dbReference type="NCBI Taxonomy" id="4795"/>
    <lineage>
        <taxon>Eukaryota</taxon>
        <taxon>Sar</taxon>
        <taxon>Stramenopiles</taxon>
        <taxon>Oomycota</taxon>
        <taxon>Peronosporomycetes</taxon>
        <taxon>Peronosporales</taxon>
        <taxon>Peronosporaceae</taxon>
        <taxon>Phytophthora</taxon>
    </lineage>
</organism>
<dbReference type="InterPro" id="IPR002350">
    <property type="entry name" value="Kazal_dom"/>
</dbReference>
<evidence type="ECO:0000313" key="2">
    <source>
        <dbReference type="EMBL" id="OWZ24126.1"/>
    </source>
</evidence>
<keyword evidence="3" id="KW-1185">Reference proteome</keyword>
<comment type="caution">
    <text evidence="2">The sequence shown here is derived from an EMBL/GenBank/DDBJ whole genome shotgun (WGS) entry which is preliminary data.</text>
</comment>
<name>A0A225X2H7_9STRA</name>
<protein>
    <recommendedName>
        <fullName evidence="1">Kazal-like domain-containing protein</fullName>
    </recommendedName>
</protein>
<dbReference type="Pfam" id="PF00050">
    <property type="entry name" value="Kazal_1"/>
    <property type="match status" value="1"/>
</dbReference>
<evidence type="ECO:0000313" key="3">
    <source>
        <dbReference type="Proteomes" id="UP000198211"/>
    </source>
</evidence>
<dbReference type="Gene3D" id="3.30.60.30">
    <property type="match status" value="1"/>
</dbReference>
<feature type="domain" description="Kazal-like" evidence="1">
    <location>
        <begin position="7"/>
        <end position="59"/>
    </location>
</feature>
<dbReference type="PROSITE" id="PS51465">
    <property type="entry name" value="KAZAL_2"/>
    <property type="match status" value="1"/>
</dbReference>
<dbReference type="AlphaFoldDB" id="A0A225X2H7"/>